<evidence type="ECO:0000313" key="2">
    <source>
        <dbReference type="Proteomes" id="UP000001861"/>
    </source>
</evidence>
<name>A8PHK5_COPC7</name>
<protein>
    <submittedName>
        <fullName evidence="1">Uncharacterized protein</fullName>
    </submittedName>
</protein>
<dbReference type="InParanoid" id="A8PHK5"/>
<keyword evidence="2" id="KW-1185">Reference proteome</keyword>
<dbReference type="KEGG" id="cci:CC1G_11966"/>
<organism evidence="1 2">
    <name type="scientific">Coprinopsis cinerea (strain Okayama-7 / 130 / ATCC MYA-4618 / FGSC 9003)</name>
    <name type="common">Inky cap fungus</name>
    <name type="synonym">Hormographiella aspergillata</name>
    <dbReference type="NCBI Taxonomy" id="240176"/>
    <lineage>
        <taxon>Eukaryota</taxon>
        <taxon>Fungi</taxon>
        <taxon>Dikarya</taxon>
        <taxon>Basidiomycota</taxon>
        <taxon>Agaricomycotina</taxon>
        <taxon>Agaricomycetes</taxon>
        <taxon>Agaricomycetidae</taxon>
        <taxon>Agaricales</taxon>
        <taxon>Agaricineae</taxon>
        <taxon>Psathyrellaceae</taxon>
        <taxon>Coprinopsis</taxon>
    </lineage>
</organism>
<reference evidence="1 2" key="1">
    <citation type="journal article" date="2010" name="Proc. Natl. Acad. Sci. U.S.A.">
        <title>Insights into evolution of multicellular fungi from the assembled chromosomes of the mushroom Coprinopsis cinerea (Coprinus cinereus).</title>
        <authorList>
            <person name="Stajich J.E."/>
            <person name="Wilke S.K."/>
            <person name="Ahren D."/>
            <person name="Au C.H."/>
            <person name="Birren B.W."/>
            <person name="Borodovsky M."/>
            <person name="Burns C."/>
            <person name="Canback B."/>
            <person name="Casselton L.A."/>
            <person name="Cheng C.K."/>
            <person name="Deng J."/>
            <person name="Dietrich F.S."/>
            <person name="Fargo D.C."/>
            <person name="Farman M.L."/>
            <person name="Gathman A.C."/>
            <person name="Goldberg J."/>
            <person name="Guigo R."/>
            <person name="Hoegger P.J."/>
            <person name="Hooker J.B."/>
            <person name="Huggins A."/>
            <person name="James T.Y."/>
            <person name="Kamada T."/>
            <person name="Kilaru S."/>
            <person name="Kodira C."/>
            <person name="Kues U."/>
            <person name="Kupfer D."/>
            <person name="Kwan H.S."/>
            <person name="Lomsadze A."/>
            <person name="Li W."/>
            <person name="Lilly W.W."/>
            <person name="Ma L.J."/>
            <person name="Mackey A.J."/>
            <person name="Manning G."/>
            <person name="Martin F."/>
            <person name="Muraguchi H."/>
            <person name="Natvig D.O."/>
            <person name="Palmerini H."/>
            <person name="Ramesh M.A."/>
            <person name="Rehmeyer C.J."/>
            <person name="Roe B.A."/>
            <person name="Shenoy N."/>
            <person name="Stanke M."/>
            <person name="Ter-Hovhannisyan V."/>
            <person name="Tunlid A."/>
            <person name="Velagapudi R."/>
            <person name="Vision T.J."/>
            <person name="Zeng Q."/>
            <person name="Zolan M.E."/>
            <person name="Pukkila P.J."/>
        </authorList>
    </citation>
    <scope>NUCLEOTIDE SEQUENCE [LARGE SCALE GENOMIC DNA]</scope>
    <source>
        <strain evidence="2">Okayama-7 / 130 / ATCC MYA-4618 / FGSC 9003</strain>
    </source>
</reference>
<proteinExistence type="predicted"/>
<dbReference type="VEuPathDB" id="FungiDB:CC1G_11966"/>
<gene>
    <name evidence="1" type="ORF">CC1G_11966</name>
</gene>
<sequence length="110" mass="12468">MPFTILNRPWSLQGDQEWDTPLGRLVEFDACGVHNPELCVVEEVVEEAGTGNRYIHFRIQSGAMIELPLDCAILRPRCDGVPVNALFSTLRVRFDGDKGTLHMWFNPRGK</sequence>
<comment type="caution">
    <text evidence="1">The sequence shown here is derived from an EMBL/GenBank/DDBJ whole genome shotgun (WGS) entry which is preliminary data.</text>
</comment>
<accession>A8PHK5</accession>
<dbReference type="EMBL" id="AACS02000006">
    <property type="protein sequence ID" value="EAU80416.1"/>
    <property type="molecule type" value="Genomic_DNA"/>
</dbReference>
<dbReference type="AlphaFoldDB" id="A8PHK5"/>
<dbReference type="RefSeq" id="XP_001841423.1">
    <property type="nucleotide sequence ID" value="XM_001841371.1"/>
</dbReference>
<dbReference type="GeneID" id="6018106"/>
<dbReference type="Proteomes" id="UP000001861">
    <property type="component" value="Unassembled WGS sequence"/>
</dbReference>
<evidence type="ECO:0000313" key="1">
    <source>
        <dbReference type="EMBL" id="EAU80416.1"/>
    </source>
</evidence>